<evidence type="ECO:0000313" key="2">
    <source>
        <dbReference type="Proteomes" id="UP000177811"/>
    </source>
</evidence>
<comment type="caution">
    <text evidence="1">The sequence shown here is derived from an EMBL/GenBank/DDBJ whole genome shotgun (WGS) entry which is preliminary data.</text>
</comment>
<protein>
    <submittedName>
        <fullName evidence="1">Uncharacterized protein</fullName>
    </submittedName>
</protein>
<dbReference type="EMBL" id="MHQL01000017">
    <property type="protein sequence ID" value="OHA03320.1"/>
    <property type="molecule type" value="Genomic_DNA"/>
</dbReference>
<accession>A0A1G2KV52</accession>
<gene>
    <name evidence="1" type="ORF">A3C16_01440</name>
</gene>
<organism evidence="1 2">
    <name type="scientific">Candidatus Sungbacteria bacterium RIFCSPHIGHO2_02_FULL_51_29</name>
    <dbReference type="NCBI Taxonomy" id="1802273"/>
    <lineage>
        <taxon>Bacteria</taxon>
        <taxon>Candidatus Sungiibacteriota</taxon>
    </lineage>
</organism>
<name>A0A1G2KV52_9BACT</name>
<evidence type="ECO:0000313" key="1">
    <source>
        <dbReference type="EMBL" id="OHA03320.1"/>
    </source>
</evidence>
<sequence length="91" mass="10221">MQIRSGVSSRDASVWRCVIDKAIERKNQKKRKLNFCIGVVLPMNGGVYAGDPGRIFLPPYTFVLMIAPHEGCSLCSVFGTEVFHFKEVFLL</sequence>
<dbReference type="Proteomes" id="UP000177811">
    <property type="component" value="Unassembled WGS sequence"/>
</dbReference>
<dbReference type="AlphaFoldDB" id="A0A1G2KV52"/>
<proteinExistence type="predicted"/>
<reference evidence="1 2" key="1">
    <citation type="journal article" date="2016" name="Nat. Commun.">
        <title>Thousands of microbial genomes shed light on interconnected biogeochemical processes in an aquifer system.</title>
        <authorList>
            <person name="Anantharaman K."/>
            <person name="Brown C.T."/>
            <person name="Hug L.A."/>
            <person name="Sharon I."/>
            <person name="Castelle C.J."/>
            <person name="Probst A.J."/>
            <person name="Thomas B.C."/>
            <person name="Singh A."/>
            <person name="Wilkins M.J."/>
            <person name="Karaoz U."/>
            <person name="Brodie E.L."/>
            <person name="Williams K.H."/>
            <person name="Hubbard S.S."/>
            <person name="Banfield J.F."/>
        </authorList>
    </citation>
    <scope>NUCLEOTIDE SEQUENCE [LARGE SCALE GENOMIC DNA]</scope>
</reference>